<dbReference type="RefSeq" id="XP_013908881.1">
    <property type="nucleotide sequence ID" value="XM_014053406.1"/>
</dbReference>
<evidence type="ECO:0000256" key="3">
    <source>
        <dbReference type="ARBA" id="ARBA00022840"/>
    </source>
</evidence>
<sequence length="175" mass="19810">MVDIFDALPYKSFLFLSLPPFKDYVGAFIVLTAAVAFIAEKSAAGLVGLGLLYALTITNYLNWVVRNLADMEVQMGAVKKVNSFLNMESENYEGTMAPLLIPKDWPQEGEIKIENLCVRYENNLKPVLKHVKAYIKPGQKVPPSYDNLILFHGVSGKEKDNWRMYCGRWFGVKKL</sequence>
<dbReference type="Gene3D" id="1.20.1560.10">
    <property type="entry name" value="ABC transporter type 1, transmembrane domain"/>
    <property type="match status" value="1"/>
</dbReference>
<evidence type="ECO:0000256" key="2">
    <source>
        <dbReference type="ARBA" id="ARBA00022741"/>
    </source>
</evidence>
<keyword evidence="2" id="KW-0547">Nucleotide-binding</keyword>
<keyword evidence="7" id="KW-1185">Reference proteome</keyword>
<dbReference type="GeneID" id="106538789"/>
<evidence type="ECO:0000256" key="5">
    <source>
        <dbReference type="ARBA" id="ARBA00023136"/>
    </source>
</evidence>
<dbReference type="GO" id="GO:0042626">
    <property type="term" value="F:ATPase-coupled transmembrane transporter activity"/>
    <property type="evidence" value="ECO:0007669"/>
    <property type="project" value="TreeGrafter"/>
</dbReference>
<protein>
    <submittedName>
        <fullName evidence="8">ATP-binding cassette sub-family C member 9-like</fullName>
    </submittedName>
</protein>
<evidence type="ECO:0000256" key="1">
    <source>
        <dbReference type="ARBA" id="ARBA00022692"/>
    </source>
</evidence>
<dbReference type="AlphaFoldDB" id="A0A6I9X3K1"/>
<keyword evidence="4 6" id="KW-1133">Transmembrane helix</keyword>
<dbReference type="GO" id="GO:0016020">
    <property type="term" value="C:membrane"/>
    <property type="evidence" value="ECO:0007669"/>
    <property type="project" value="InterPro"/>
</dbReference>
<keyword evidence="1 6" id="KW-0812">Transmembrane</keyword>
<dbReference type="InterPro" id="IPR027417">
    <property type="entry name" value="P-loop_NTPase"/>
</dbReference>
<organism evidence="7 8">
    <name type="scientific">Thamnophis sirtalis</name>
    <dbReference type="NCBI Taxonomy" id="35019"/>
    <lineage>
        <taxon>Eukaryota</taxon>
        <taxon>Metazoa</taxon>
        <taxon>Chordata</taxon>
        <taxon>Craniata</taxon>
        <taxon>Vertebrata</taxon>
        <taxon>Euteleostomi</taxon>
        <taxon>Lepidosauria</taxon>
        <taxon>Squamata</taxon>
        <taxon>Bifurcata</taxon>
        <taxon>Unidentata</taxon>
        <taxon>Episquamata</taxon>
        <taxon>Toxicofera</taxon>
        <taxon>Serpentes</taxon>
        <taxon>Colubroidea</taxon>
        <taxon>Colubridae</taxon>
        <taxon>Natricinae</taxon>
        <taxon>Thamnophis</taxon>
    </lineage>
</organism>
<dbReference type="InterPro" id="IPR050173">
    <property type="entry name" value="ABC_transporter_C-like"/>
</dbReference>
<evidence type="ECO:0000256" key="4">
    <source>
        <dbReference type="ARBA" id="ARBA00022989"/>
    </source>
</evidence>
<name>A0A6I9X3K1_9SAUR</name>
<feature type="transmembrane region" description="Helical" evidence="6">
    <location>
        <begin position="21"/>
        <end position="39"/>
    </location>
</feature>
<dbReference type="GO" id="GO:0005524">
    <property type="term" value="F:ATP binding"/>
    <property type="evidence" value="ECO:0007669"/>
    <property type="project" value="UniProtKB-KW"/>
</dbReference>
<dbReference type="InterPro" id="IPR036640">
    <property type="entry name" value="ABC1_TM_sf"/>
</dbReference>
<evidence type="ECO:0000313" key="7">
    <source>
        <dbReference type="Proteomes" id="UP000504617"/>
    </source>
</evidence>
<dbReference type="Gene3D" id="3.40.50.300">
    <property type="entry name" value="P-loop containing nucleotide triphosphate hydrolases"/>
    <property type="match status" value="1"/>
</dbReference>
<dbReference type="PANTHER" id="PTHR24223">
    <property type="entry name" value="ATP-BINDING CASSETTE SUB-FAMILY C"/>
    <property type="match status" value="1"/>
</dbReference>
<dbReference type="Proteomes" id="UP000504617">
    <property type="component" value="Unplaced"/>
</dbReference>
<dbReference type="SUPFAM" id="SSF90123">
    <property type="entry name" value="ABC transporter transmembrane region"/>
    <property type="match status" value="1"/>
</dbReference>
<keyword evidence="3" id="KW-0067">ATP-binding</keyword>
<gene>
    <name evidence="8" type="primary">LOC106538789</name>
</gene>
<reference evidence="8" key="1">
    <citation type="submission" date="2025-08" db="UniProtKB">
        <authorList>
            <consortium name="RefSeq"/>
        </authorList>
    </citation>
    <scope>IDENTIFICATION</scope>
    <source>
        <tissue evidence="8">Skeletal muscle</tissue>
    </source>
</reference>
<evidence type="ECO:0000256" key="6">
    <source>
        <dbReference type="SAM" id="Phobius"/>
    </source>
</evidence>
<feature type="transmembrane region" description="Helical" evidence="6">
    <location>
        <begin position="45"/>
        <end position="65"/>
    </location>
</feature>
<evidence type="ECO:0000313" key="8">
    <source>
        <dbReference type="RefSeq" id="XP_013908881.1"/>
    </source>
</evidence>
<keyword evidence="5 6" id="KW-0472">Membrane</keyword>
<accession>A0A6I9X3K1</accession>
<dbReference type="KEGG" id="tsr:106538789"/>
<dbReference type="PANTHER" id="PTHR24223:SF173">
    <property type="entry name" value="ATP-BINDING CASSETTE SUB-FAMILY C MEMBER 9"/>
    <property type="match status" value="1"/>
</dbReference>
<proteinExistence type="predicted"/>
<dbReference type="OrthoDB" id="6500128at2759"/>